<organism evidence="2 3">
    <name type="scientific">Marinobacter albus</name>
    <dbReference type="NCBI Taxonomy" id="3030833"/>
    <lineage>
        <taxon>Bacteria</taxon>
        <taxon>Pseudomonadati</taxon>
        <taxon>Pseudomonadota</taxon>
        <taxon>Gammaproteobacteria</taxon>
        <taxon>Pseudomonadales</taxon>
        <taxon>Marinobacteraceae</taxon>
        <taxon>Marinobacter</taxon>
    </lineage>
</organism>
<gene>
    <name evidence="2" type="ORF">QQF73_11370</name>
</gene>
<dbReference type="Proteomes" id="UP001223547">
    <property type="component" value="Unassembled WGS sequence"/>
</dbReference>
<dbReference type="EMBL" id="JASSQD010000001">
    <property type="protein sequence ID" value="MDK9558220.1"/>
    <property type="molecule type" value="Genomic_DNA"/>
</dbReference>
<sequence>MKLTSLAIVCGCLLLSACATRDMQGSFIPHSYIDPKGEFQGELIGHVSGTSSQTLVLYIFPVGDAPSLDEAMDDAMSKIPGTKYLTNISIDDRTVWGIGYSREIIELDADARN</sequence>
<dbReference type="RefSeq" id="WP_219865360.1">
    <property type="nucleotide sequence ID" value="NZ_JASSQD010000001.1"/>
</dbReference>
<accession>A0ABT7HFF2</accession>
<keyword evidence="3" id="KW-1185">Reference proteome</keyword>
<comment type="caution">
    <text evidence="2">The sequence shown here is derived from an EMBL/GenBank/DDBJ whole genome shotgun (WGS) entry which is preliminary data.</text>
</comment>
<evidence type="ECO:0000256" key="1">
    <source>
        <dbReference type="SAM" id="SignalP"/>
    </source>
</evidence>
<feature type="chain" id="PRO_5045409866" description="Lipoprotein" evidence="1">
    <location>
        <begin position="22"/>
        <end position="113"/>
    </location>
</feature>
<evidence type="ECO:0008006" key="4">
    <source>
        <dbReference type="Google" id="ProtNLM"/>
    </source>
</evidence>
<evidence type="ECO:0000313" key="3">
    <source>
        <dbReference type="Proteomes" id="UP001223547"/>
    </source>
</evidence>
<protein>
    <recommendedName>
        <fullName evidence="4">Lipoprotein</fullName>
    </recommendedName>
</protein>
<evidence type="ECO:0000313" key="2">
    <source>
        <dbReference type="EMBL" id="MDK9558220.1"/>
    </source>
</evidence>
<feature type="signal peptide" evidence="1">
    <location>
        <begin position="1"/>
        <end position="21"/>
    </location>
</feature>
<proteinExistence type="predicted"/>
<keyword evidence="1" id="KW-0732">Signal</keyword>
<name>A0ABT7HFF2_9GAMM</name>
<reference evidence="2 3" key="1">
    <citation type="submission" date="2023-05" db="EMBL/GenBank/DDBJ databases">
        <title>Marinobacter albus sp. nov., a marine bacterium isolated from sand in a coastal intertidal zone of huludao.</title>
        <authorList>
            <person name="Deng T."/>
        </authorList>
    </citation>
    <scope>NUCLEOTIDE SEQUENCE [LARGE SCALE GENOMIC DNA]</scope>
    <source>
        <strain evidence="2 3">M216</strain>
    </source>
</reference>
<dbReference type="PROSITE" id="PS51257">
    <property type="entry name" value="PROKAR_LIPOPROTEIN"/>
    <property type="match status" value="1"/>
</dbReference>